<keyword evidence="2" id="KW-0863">Zinc-finger</keyword>
<dbReference type="SMART" id="SM00744">
    <property type="entry name" value="RINGv"/>
    <property type="match status" value="1"/>
</dbReference>
<keyword evidence="4" id="KW-0472">Membrane</keyword>
<name>A0ABR0ZID1_HUSHU</name>
<dbReference type="PROSITE" id="PS51292">
    <property type="entry name" value="ZF_RING_CH"/>
    <property type="match status" value="1"/>
</dbReference>
<feature type="transmembrane region" description="Helical" evidence="4">
    <location>
        <begin position="182"/>
        <end position="203"/>
    </location>
</feature>
<evidence type="ECO:0000256" key="1">
    <source>
        <dbReference type="ARBA" id="ARBA00022723"/>
    </source>
</evidence>
<keyword evidence="3" id="KW-0862">Zinc</keyword>
<dbReference type="InterPro" id="IPR013083">
    <property type="entry name" value="Znf_RING/FYVE/PHD"/>
</dbReference>
<feature type="domain" description="RING-CH-type" evidence="5">
    <location>
        <begin position="19"/>
        <end position="83"/>
    </location>
</feature>
<dbReference type="Pfam" id="PF12906">
    <property type="entry name" value="RINGv"/>
    <property type="match status" value="1"/>
</dbReference>
<dbReference type="InterPro" id="IPR011016">
    <property type="entry name" value="Znf_RING-CH"/>
</dbReference>
<evidence type="ECO:0000259" key="5">
    <source>
        <dbReference type="PROSITE" id="PS51292"/>
    </source>
</evidence>
<dbReference type="Gene3D" id="3.30.40.10">
    <property type="entry name" value="Zinc/RING finger domain, C3HC4 (zinc finger)"/>
    <property type="match status" value="1"/>
</dbReference>
<sequence>MDNSYENLSSCTSTDSFPVHISESLECFICREGEGRARDALLNFCDCKSLLAHHKCLLAWIRKGPGTEDRPRCRVCTAEVLHFGTFGKPLDFQCFLSEAFPVRPPDSVPWNEIFIYNLPFQRHPTELQNMQYHLQKGSTWRLVACRWQIWIICTITFALFAIVPFVVYRMMTAFRNPPPHPLFKAAAVCFGLLTETLLIKFLVCYCSSSYGSAKMSSFSVRARTVERCDAGFGLLWPAAAGQNSSTAVGNAAEERKQEVLVASEGLGLKLCV</sequence>
<keyword evidence="1" id="KW-0479">Metal-binding</keyword>
<gene>
    <name evidence="6" type="ORF">HHUSO_G12361</name>
</gene>
<dbReference type="PANTHER" id="PTHR20893">
    <property type="entry name" value="LD08641P"/>
    <property type="match status" value="1"/>
</dbReference>
<keyword evidence="4" id="KW-1133">Transmembrane helix</keyword>
<proteinExistence type="predicted"/>
<feature type="transmembrane region" description="Helical" evidence="4">
    <location>
        <begin position="147"/>
        <end position="170"/>
    </location>
</feature>
<evidence type="ECO:0000256" key="4">
    <source>
        <dbReference type="SAM" id="Phobius"/>
    </source>
</evidence>
<evidence type="ECO:0000256" key="3">
    <source>
        <dbReference type="ARBA" id="ARBA00022833"/>
    </source>
</evidence>
<evidence type="ECO:0000313" key="7">
    <source>
        <dbReference type="Proteomes" id="UP001369086"/>
    </source>
</evidence>
<organism evidence="6 7">
    <name type="scientific">Huso huso</name>
    <name type="common">Beluga</name>
    <name type="synonym">Acipenser huso</name>
    <dbReference type="NCBI Taxonomy" id="61971"/>
    <lineage>
        <taxon>Eukaryota</taxon>
        <taxon>Metazoa</taxon>
        <taxon>Chordata</taxon>
        <taxon>Craniata</taxon>
        <taxon>Vertebrata</taxon>
        <taxon>Euteleostomi</taxon>
        <taxon>Actinopterygii</taxon>
        <taxon>Chondrostei</taxon>
        <taxon>Acipenseriformes</taxon>
        <taxon>Acipenseridae</taxon>
        <taxon>Huso</taxon>
    </lineage>
</organism>
<evidence type="ECO:0000313" key="6">
    <source>
        <dbReference type="EMBL" id="KAK6484569.1"/>
    </source>
</evidence>
<dbReference type="EMBL" id="JAHFZB010000010">
    <property type="protein sequence ID" value="KAK6484569.1"/>
    <property type="molecule type" value="Genomic_DNA"/>
</dbReference>
<comment type="caution">
    <text evidence="6">The sequence shown here is derived from an EMBL/GenBank/DDBJ whole genome shotgun (WGS) entry which is preliminary data.</text>
</comment>
<dbReference type="Proteomes" id="UP001369086">
    <property type="component" value="Unassembled WGS sequence"/>
</dbReference>
<keyword evidence="4" id="KW-0812">Transmembrane</keyword>
<dbReference type="PANTHER" id="PTHR20893:SF2">
    <property type="entry name" value="LD08641P"/>
    <property type="match status" value="1"/>
</dbReference>
<keyword evidence="7" id="KW-1185">Reference proteome</keyword>
<accession>A0ABR0ZID1</accession>
<dbReference type="SUPFAM" id="SSF57850">
    <property type="entry name" value="RING/U-box"/>
    <property type="match status" value="1"/>
</dbReference>
<evidence type="ECO:0000256" key="2">
    <source>
        <dbReference type="ARBA" id="ARBA00022771"/>
    </source>
</evidence>
<reference evidence="6 7" key="1">
    <citation type="submission" date="2021-05" db="EMBL/GenBank/DDBJ databases">
        <authorList>
            <person name="Zahm M."/>
            <person name="Klopp C."/>
            <person name="Cabau C."/>
            <person name="Kuhl H."/>
            <person name="Suciu R."/>
            <person name="Ciorpac M."/>
            <person name="Holostenco D."/>
            <person name="Gessner J."/>
            <person name="Wuertz S."/>
            <person name="Hohne C."/>
            <person name="Stock M."/>
            <person name="Gislard M."/>
            <person name="Lluch J."/>
            <person name="Milhes M."/>
            <person name="Lampietro C."/>
            <person name="Lopez Roques C."/>
            <person name="Donnadieu C."/>
            <person name="Du K."/>
            <person name="Schartl M."/>
            <person name="Guiguen Y."/>
        </authorList>
    </citation>
    <scope>NUCLEOTIDE SEQUENCE [LARGE SCALE GENOMIC DNA]</scope>
    <source>
        <strain evidence="6">Hh-F2</strain>
        <tissue evidence="6">Blood</tissue>
    </source>
</reference>
<protein>
    <recommendedName>
        <fullName evidence="5">RING-CH-type domain-containing protein</fullName>
    </recommendedName>
</protein>